<evidence type="ECO:0000313" key="2">
    <source>
        <dbReference type="Proteomes" id="UP000178449"/>
    </source>
</evidence>
<evidence type="ECO:0000313" key="1">
    <source>
        <dbReference type="EMBL" id="OGG96230.1"/>
    </source>
</evidence>
<gene>
    <name evidence="1" type="ORF">A2527_04425</name>
</gene>
<proteinExistence type="predicted"/>
<protein>
    <submittedName>
        <fullName evidence="1">Uncharacterized protein</fullName>
    </submittedName>
</protein>
<sequence length="381" mass="44290">MGLKTLKDFLNEAAVGVQKDMTFGHYLFTSRPQRLDLISNNLVGIAVRVGSKAFVIGDVSNNGFSYAQEIPRQPGLSEARLHKKIDEMAAKTHNRVFPFTLYFEGDARTPELVTHGKLVNHQLFMLLANQEIERECGFVLYKKGIKRGDDPNRFYDKMETLLKRSARLTQRKQNDQASQVATNIAFLNLIGEIGAPPEFYLQLLESYKNRPIYVKYGVYMADETEALRLYSYALHKDAERLVNERDAKAKRILAKQSYFDQLNKQFDTREFLETVWKKGIEYYKLNYIPFPHPTNKEESEEFVKKMKEYTGHLELLADSDYRDNSEPNSFEIFLAESYYWHLIDKDAKYLNKALILSEVQGIMSSCFMEKMAEIGWEDKPR</sequence>
<dbReference type="Proteomes" id="UP000178449">
    <property type="component" value="Unassembled WGS sequence"/>
</dbReference>
<dbReference type="EMBL" id="MFNE01000017">
    <property type="protein sequence ID" value="OGG96230.1"/>
    <property type="molecule type" value="Genomic_DNA"/>
</dbReference>
<reference evidence="1 2" key="1">
    <citation type="journal article" date="2016" name="Nat. Commun.">
        <title>Thousands of microbial genomes shed light on interconnected biogeochemical processes in an aquifer system.</title>
        <authorList>
            <person name="Anantharaman K."/>
            <person name="Brown C.T."/>
            <person name="Hug L.A."/>
            <person name="Sharon I."/>
            <person name="Castelle C.J."/>
            <person name="Probst A.J."/>
            <person name="Thomas B.C."/>
            <person name="Singh A."/>
            <person name="Wilkins M.J."/>
            <person name="Karaoz U."/>
            <person name="Brodie E.L."/>
            <person name="Williams K.H."/>
            <person name="Hubbard S.S."/>
            <person name="Banfield J.F."/>
        </authorList>
    </citation>
    <scope>NUCLEOTIDE SEQUENCE [LARGE SCALE GENOMIC DNA]</scope>
</reference>
<dbReference type="AlphaFoldDB" id="A0A1F6GDR1"/>
<accession>A0A1F6GDR1</accession>
<comment type="caution">
    <text evidence="1">The sequence shown here is derived from an EMBL/GenBank/DDBJ whole genome shotgun (WGS) entry which is preliminary data.</text>
</comment>
<organism evidence="1 2">
    <name type="scientific">Candidatus Lambdaproteobacteria bacterium RIFOXYD2_FULL_50_16</name>
    <dbReference type="NCBI Taxonomy" id="1817772"/>
    <lineage>
        <taxon>Bacteria</taxon>
        <taxon>Pseudomonadati</taxon>
        <taxon>Pseudomonadota</taxon>
        <taxon>Candidatus Lambdaproteobacteria</taxon>
    </lineage>
</organism>
<name>A0A1F6GDR1_9PROT</name>